<evidence type="ECO:0000313" key="1">
    <source>
        <dbReference type="EMBL" id="EJF55511.1"/>
    </source>
</evidence>
<dbReference type="AlphaFoldDB" id="R7SH71"/>
<dbReference type="GeneID" id="18841496"/>
<organism evidence="1 2">
    <name type="scientific">Dichomitus squalens (strain LYAD-421)</name>
    <name type="common">Western red white-rot fungus</name>
    <dbReference type="NCBI Taxonomy" id="732165"/>
    <lineage>
        <taxon>Eukaryota</taxon>
        <taxon>Fungi</taxon>
        <taxon>Dikarya</taxon>
        <taxon>Basidiomycota</taxon>
        <taxon>Agaricomycotina</taxon>
        <taxon>Agaricomycetes</taxon>
        <taxon>Polyporales</taxon>
        <taxon>Polyporaceae</taxon>
        <taxon>Dichomitus</taxon>
    </lineage>
</organism>
<accession>R7SH71</accession>
<feature type="non-terminal residue" evidence="1">
    <location>
        <position position="1"/>
    </location>
</feature>
<dbReference type="EMBL" id="JH719581">
    <property type="protein sequence ID" value="EJF55511.1"/>
    <property type="molecule type" value="Genomic_DNA"/>
</dbReference>
<evidence type="ECO:0008006" key="3">
    <source>
        <dbReference type="Google" id="ProtNLM"/>
    </source>
</evidence>
<sequence>VLKPIEPEKYNGNPDLAEFHKFINQMQEYLDGYRVKPRSHASVVSRFLGGRAHEFYVNTVSRNSKAYQFKDILVGLFNYCFPINFRQKMREKLRNTRQNGRPIQTYAYELENLFLILGMDRNEERVDAFWFGLDKYIQGELWKQMM</sequence>
<proteinExistence type="predicted"/>
<dbReference type="RefSeq" id="XP_007371750.1">
    <property type="nucleotide sequence ID" value="XM_007371688.1"/>
</dbReference>
<gene>
    <name evidence="1" type="ORF">DICSQDRAFT_18482</name>
</gene>
<dbReference type="KEGG" id="dsq:DICSQDRAFT_18482"/>
<name>R7SH71_DICSQ</name>
<dbReference type="OrthoDB" id="2796815at2759"/>
<reference evidence="1 2" key="1">
    <citation type="journal article" date="2012" name="Science">
        <title>The Paleozoic origin of enzymatic lignin decomposition reconstructed from 31 fungal genomes.</title>
        <authorList>
            <person name="Floudas D."/>
            <person name="Binder M."/>
            <person name="Riley R."/>
            <person name="Barry K."/>
            <person name="Blanchette R.A."/>
            <person name="Henrissat B."/>
            <person name="Martinez A.T."/>
            <person name="Otillar R."/>
            <person name="Spatafora J.W."/>
            <person name="Yadav J.S."/>
            <person name="Aerts A."/>
            <person name="Benoit I."/>
            <person name="Boyd A."/>
            <person name="Carlson A."/>
            <person name="Copeland A."/>
            <person name="Coutinho P.M."/>
            <person name="de Vries R.P."/>
            <person name="Ferreira P."/>
            <person name="Findley K."/>
            <person name="Foster B."/>
            <person name="Gaskell J."/>
            <person name="Glotzer D."/>
            <person name="Gorecki P."/>
            <person name="Heitman J."/>
            <person name="Hesse C."/>
            <person name="Hori C."/>
            <person name="Igarashi K."/>
            <person name="Jurgens J.A."/>
            <person name="Kallen N."/>
            <person name="Kersten P."/>
            <person name="Kohler A."/>
            <person name="Kuees U."/>
            <person name="Kumar T.K.A."/>
            <person name="Kuo A."/>
            <person name="LaButti K."/>
            <person name="Larrondo L.F."/>
            <person name="Lindquist E."/>
            <person name="Ling A."/>
            <person name="Lombard V."/>
            <person name="Lucas S."/>
            <person name="Lundell T."/>
            <person name="Martin R."/>
            <person name="McLaughlin D.J."/>
            <person name="Morgenstern I."/>
            <person name="Morin E."/>
            <person name="Murat C."/>
            <person name="Nagy L.G."/>
            <person name="Nolan M."/>
            <person name="Ohm R.A."/>
            <person name="Patyshakuliyeva A."/>
            <person name="Rokas A."/>
            <person name="Ruiz-Duenas F.J."/>
            <person name="Sabat G."/>
            <person name="Salamov A."/>
            <person name="Samejima M."/>
            <person name="Schmutz J."/>
            <person name="Slot J.C."/>
            <person name="St John F."/>
            <person name="Stenlid J."/>
            <person name="Sun H."/>
            <person name="Sun S."/>
            <person name="Syed K."/>
            <person name="Tsang A."/>
            <person name="Wiebenga A."/>
            <person name="Young D."/>
            <person name="Pisabarro A."/>
            <person name="Eastwood D.C."/>
            <person name="Martin F."/>
            <person name="Cullen D."/>
            <person name="Grigoriev I.V."/>
            <person name="Hibbett D.S."/>
        </authorList>
    </citation>
    <scope>NUCLEOTIDE SEQUENCE [LARGE SCALE GENOMIC DNA]</scope>
    <source>
        <strain evidence="1 2">LYAD-421 SS1</strain>
    </source>
</reference>
<dbReference type="Proteomes" id="UP000053319">
    <property type="component" value="Unassembled WGS sequence"/>
</dbReference>
<dbReference type="OMA" id="MRINDGM"/>
<evidence type="ECO:0000313" key="2">
    <source>
        <dbReference type="Proteomes" id="UP000053319"/>
    </source>
</evidence>
<dbReference type="HOGENOM" id="CLU_108608_0_0_1"/>
<feature type="non-terminal residue" evidence="1">
    <location>
        <position position="146"/>
    </location>
</feature>
<protein>
    <recommendedName>
        <fullName evidence="3">Retrotransposon gag domain-containing protein</fullName>
    </recommendedName>
</protein>